<feature type="domain" description="HpcH/HpaI aldolase/citrate lyase" evidence="2">
    <location>
        <begin position="5"/>
        <end position="110"/>
    </location>
</feature>
<dbReference type="AlphaFoldDB" id="A0A382SN36"/>
<dbReference type="SUPFAM" id="SSF51621">
    <property type="entry name" value="Phosphoenolpyruvate/pyruvate domain"/>
    <property type="match status" value="1"/>
</dbReference>
<dbReference type="Pfam" id="PF03328">
    <property type="entry name" value="HpcH_HpaI"/>
    <property type="match status" value="1"/>
</dbReference>
<gene>
    <name evidence="3" type="ORF">METZ01_LOCUS364214</name>
</gene>
<feature type="non-terminal residue" evidence="3">
    <location>
        <position position="158"/>
    </location>
</feature>
<accession>A0A382SN36</accession>
<evidence type="ECO:0000256" key="1">
    <source>
        <dbReference type="ARBA" id="ARBA00022723"/>
    </source>
</evidence>
<dbReference type="InterPro" id="IPR015813">
    <property type="entry name" value="Pyrv/PenolPyrv_kinase-like_dom"/>
</dbReference>
<evidence type="ECO:0000259" key="2">
    <source>
        <dbReference type="Pfam" id="PF03328"/>
    </source>
</evidence>
<dbReference type="EMBL" id="UINC01130347">
    <property type="protein sequence ID" value="SVD11360.1"/>
    <property type="molecule type" value="Genomic_DNA"/>
</dbReference>
<evidence type="ECO:0000313" key="3">
    <source>
        <dbReference type="EMBL" id="SVD11360.1"/>
    </source>
</evidence>
<dbReference type="Gene3D" id="3.20.20.60">
    <property type="entry name" value="Phosphoenolpyruvate-binding domains"/>
    <property type="match status" value="1"/>
</dbReference>
<keyword evidence="1" id="KW-0479">Metal-binding</keyword>
<dbReference type="InterPro" id="IPR005000">
    <property type="entry name" value="Aldolase/citrate-lyase_domain"/>
</dbReference>
<proteinExistence type="predicted"/>
<dbReference type="InterPro" id="IPR040442">
    <property type="entry name" value="Pyrv_kinase-like_dom_sf"/>
</dbReference>
<sequence length="158" mass="18071">MLFTNDVALAKAAYNAKIDRLVIDLEQKNKNTRQQGYHLEINDHKIEDIKKIKTAVPIKVMCRLNAFNSGTKNEIEEALNAGADILMLPMFKTPLEVSQFYEIVSKRANTSLLFETKEAISRINHFKEFDVNEIYVGLNDLGIAYKVKFQYELLSNGI</sequence>
<organism evidence="3">
    <name type="scientific">marine metagenome</name>
    <dbReference type="NCBI Taxonomy" id="408172"/>
    <lineage>
        <taxon>unclassified sequences</taxon>
        <taxon>metagenomes</taxon>
        <taxon>ecological metagenomes</taxon>
    </lineage>
</organism>
<protein>
    <recommendedName>
        <fullName evidence="2">HpcH/HpaI aldolase/citrate lyase domain-containing protein</fullName>
    </recommendedName>
</protein>
<dbReference type="GO" id="GO:0046872">
    <property type="term" value="F:metal ion binding"/>
    <property type="evidence" value="ECO:0007669"/>
    <property type="project" value="UniProtKB-KW"/>
</dbReference>
<name>A0A382SN36_9ZZZZ</name>
<dbReference type="GO" id="GO:0003824">
    <property type="term" value="F:catalytic activity"/>
    <property type="evidence" value="ECO:0007669"/>
    <property type="project" value="InterPro"/>
</dbReference>
<reference evidence="3" key="1">
    <citation type="submission" date="2018-05" db="EMBL/GenBank/DDBJ databases">
        <authorList>
            <person name="Lanie J.A."/>
            <person name="Ng W.-L."/>
            <person name="Kazmierczak K.M."/>
            <person name="Andrzejewski T.M."/>
            <person name="Davidsen T.M."/>
            <person name="Wayne K.J."/>
            <person name="Tettelin H."/>
            <person name="Glass J.I."/>
            <person name="Rusch D."/>
            <person name="Podicherti R."/>
            <person name="Tsui H.-C.T."/>
            <person name="Winkler M.E."/>
        </authorList>
    </citation>
    <scope>NUCLEOTIDE SEQUENCE</scope>
</reference>